<evidence type="ECO:0000313" key="2">
    <source>
        <dbReference type="EMBL" id="EAV44639.1"/>
    </source>
</evidence>
<evidence type="ECO:0000313" key="3">
    <source>
        <dbReference type="Proteomes" id="UP000004848"/>
    </source>
</evidence>
<proteinExistence type="predicted"/>
<protein>
    <submittedName>
        <fullName evidence="2">Uncharacterized protein</fullName>
    </submittedName>
</protein>
<dbReference type="AlphaFoldDB" id="A0NR58"/>
<evidence type="ECO:0000256" key="1">
    <source>
        <dbReference type="SAM" id="MobiDB-lite"/>
    </source>
</evidence>
<comment type="caution">
    <text evidence="2">The sequence shown here is derived from an EMBL/GenBank/DDBJ whole genome shotgun (WGS) entry which is preliminary data.</text>
</comment>
<dbReference type="Proteomes" id="UP000004848">
    <property type="component" value="Unassembled WGS sequence"/>
</dbReference>
<dbReference type="EMBL" id="AAUW01000005">
    <property type="protein sequence ID" value="EAV44639.1"/>
    <property type="molecule type" value="Genomic_DNA"/>
</dbReference>
<gene>
    <name evidence="2" type="ORF">SIAM614_07163</name>
</gene>
<accession>A0NR58</accession>
<organism evidence="2 3">
    <name type="scientific">Roseibium aggregatum (strain ATCC 25650 / DSM 13394 / JCM 20685 / NBRC 16684 / NCIMB 2208 / IAM 12614 / B1)</name>
    <name type="common">Stappia aggregata</name>
    <dbReference type="NCBI Taxonomy" id="384765"/>
    <lineage>
        <taxon>Bacteria</taxon>
        <taxon>Pseudomonadati</taxon>
        <taxon>Pseudomonadota</taxon>
        <taxon>Alphaproteobacteria</taxon>
        <taxon>Hyphomicrobiales</taxon>
        <taxon>Stappiaceae</taxon>
        <taxon>Roseibium</taxon>
    </lineage>
</organism>
<reference evidence="2 3" key="1">
    <citation type="submission" date="2006-05" db="EMBL/GenBank/DDBJ databases">
        <authorList>
            <person name="King G."/>
            <person name="Ferriera S."/>
            <person name="Johnson J."/>
            <person name="Kravitz S."/>
            <person name="Beeson K."/>
            <person name="Sutton G."/>
            <person name="Rogers Y.-H."/>
            <person name="Friedman R."/>
            <person name="Frazier M."/>
            <person name="Venter J.C."/>
        </authorList>
    </citation>
    <scope>NUCLEOTIDE SEQUENCE [LARGE SCALE GENOMIC DNA]</scope>
    <source>
        <strain evidence="3">ATCC 25650 / DSM 13394 / JCM 20685 / NBRC 16684 / NCIMB 2208 / IAM 12614 / B1</strain>
    </source>
</reference>
<name>A0NR58_ROSAI</name>
<sequence length="97" mass="10903">MLFDIRCRNRLKGVFYAFRLPQLDTTCTPPASHEYFNPESGHWKKQRTRQMSEQPARPAPKQTADAKLVNLYKPVGIAALNAAALCKNSGTVAKKKN</sequence>
<feature type="region of interest" description="Disordered" evidence="1">
    <location>
        <begin position="29"/>
        <end position="64"/>
    </location>
</feature>